<sequence length="55" mass="6369">MTPFYNTHTLSKAALCSTASVKTRFLERVATLIEHRNDNREKSTHGATFNYLRRI</sequence>
<name>A0A0C3CGG8_PILCF</name>
<proteinExistence type="predicted"/>
<dbReference type="HOGENOM" id="CLU_3033175_0_0_1"/>
<reference evidence="1 2" key="1">
    <citation type="submission" date="2014-04" db="EMBL/GenBank/DDBJ databases">
        <authorList>
            <consortium name="DOE Joint Genome Institute"/>
            <person name="Kuo A."/>
            <person name="Tarkka M."/>
            <person name="Buscot F."/>
            <person name="Kohler A."/>
            <person name="Nagy L.G."/>
            <person name="Floudas D."/>
            <person name="Copeland A."/>
            <person name="Barry K.W."/>
            <person name="Cichocki N."/>
            <person name="Veneault-Fourrey C."/>
            <person name="LaButti K."/>
            <person name="Lindquist E.A."/>
            <person name="Lipzen A."/>
            <person name="Lundell T."/>
            <person name="Morin E."/>
            <person name="Murat C."/>
            <person name="Sun H."/>
            <person name="Tunlid A."/>
            <person name="Henrissat B."/>
            <person name="Grigoriev I.V."/>
            <person name="Hibbett D.S."/>
            <person name="Martin F."/>
            <person name="Nordberg H.P."/>
            <person name="Cantor M.N."/>
            <person name="Hua S.X."/>
        </authorList>
    </citation>
    <scope>NUCLEOTIDE SEQUENCE [LARGE SCALE GENOMIC DNA]</scope>
    <source>
        <strain evidence="1 2">F 1598</strain>
    </source>
</reference>
<dbReference type="Proteomes" id="UP000054166">
    <property type="component" value="Unassembled WGS sequence"/>
</dbReference>
<dbReference type="EMBL" id="KN832976">
    <property type="protein sequence ID" value="KIM88847.1"/>
    <property type="molecule type" value="Genomic_DNA"/>
</dbReference>
<gene>
    <name evidence="1" type="ORF">PILCRDRAFT_813835</name>
</gene>
<dbReference type="AlphaFoldDB" id="A0A0C3CGG8"/>
<keyword evidence="2" id="KW-1185">Reference proteome</keyword>
<accession>A0A0C3CGG8</accession>
<evidence type="ECO:0000313" key="2">
    <source>
        <dbReference type="Proteomes" id="UP000054166"/>
    </source>
</evidence>
<dbReference type="InParanoid" id="A0A0C3CGG8"/>
<protein>
    <submittedName>
        <fullName evidence="1">Uncharacterized protein</fullName>
    </submittedName>
</protein>
<evidence type="ECO:0000313" key="1">
    <source>
        <dbReference type="EMBL" id="KIM88847.1"/>
    </source>
</evidence>
<organism evidence="1 2">
    <name type="scientific">Piloderma croceum (strain F 1598)</name>
    <dbReference type="NCBI Taxonomy" id="765440"/>
    <lineage>
        <taxon>Eukaryota</taxon>
        <taxon>Fungi</taxon>
        <taxon>Dikarya</taxon>
        <taxon>Basidiomycota</taxon>
        <taxon>Agaricomycotina</taxon>
        <taxon>Agaricomycetes</taxon>
        <taxon>Agaricomycetidae</taxon>
        <taxon>Atheliales</taxon>
        <taxon>Atheliaceae</taxon>
        <taxon>Piloderma</taxon>
    </lineage>
</organism>
<reference evidence="2" key="2">
    <citation type="submission" date="2015-01" db="EMBL/GenBank/DDBJ databases">
        <title>Evolutionary Origins and Diversification of the Mycorrhizal Mutualists.</title>
        <authorList>
            <consortium name="DOE Joint Genome Institute"/>
            <consortium name="Mycorrhizal Genomics Consortium"/>
            <person name="Kohler A."/>
            <person name="Kuo A."/>
            <person name="Nagy L.G."/>
            <person name="Floudas D."/>
            <person name="Copeland A."/>
            <person name="Barry K.W."/>
            <person name="Cichocki N."/>
            <person name="Veneault-Fourrey C."/>
            <person name="LaButti K."/>
            <person name="Lindquist E.A."/>
            <person name="Lipzen A."/>
            <person name="Lundell T."/>
            <person name="Morin E."/>
            <person name="Murat C."/>
            <person name="Riley R."/>
            <person name="Ohm R."/>
            <person name="Sun H."/>
            <person name="Tunlid A."/>
            <person name="Henrissat B."/>
            <person name="Grigoriev I.V."/>
            <person name="Hibbett D.S."/>
            <person name="Martin F."/>
        </authorList>
    </citation>
    <scope>NUCLEOTIDE SEQUENCE [LARGE SCALE GENOMIC DNA]</scope>
    <source>
        <strain evidence="2">F 1598</strain>
    </source>
</reference>